<dbReference type="SUPFAM" id="SSF51735">
    <property type="entry name" value="NAD(P)-binding Rossmann-fold domains"/>
    <property type="match status" value="1"/>
</dbReference>
<name>A0AAN6WNB1_9PEZI</name>
<evidence type="ECO:0000256" key="1">
    <source>
        <dbReference type="ARBA" id="ARBA00008072"/>
    </source>
</evidence>
<evidence type="ECO:0000256" key="2">
    <source>
        <dbReference type="ARBA" id="ARBA00023002"/>
    </source>
</evidence>
<dbReference type="InterPro" id="IPR011032">
    <property type="entry name" value="GroES-like_sf"/>
</dbReference>
<accession>A0AAN6WNB1</accession>
<dbReference type="Gene3D" id="3.40.50.720">
    <property type="entry name" value="NAD(P)-binding Rossmann-like Domain"/>
    <property type="match status" value="1"/>
</dbReference>
<dbReference type="InterPro" id="IPR013154">
    <property type="entry name" value="ADH-like_N"/>
</dbReference>
<dbReference type="GO" id="GO:0016651">
    <property type="term" value="F:oxidoreductase activity, acting on NAD(P)H"/>
    <property type="evidence" value="ECO:0007669"/>
    <property type="project" value="InterPro"/>
</dbReference>
<sequence>MKEAHVAKDITVQVVDVPVPTINDDQVLIKVVASGSNPKDWKLPYLYEASANTNPGDDIAGIVEQVGKNVFEFKKGDRVAAFHEMTKPGGSFAEYAVAWQHTTFHIPHNISFEEAAAIPLAAMTAVVGLYDRLKLPQPWSPEAKTQEPTPLIIYGASSAVGIYALQFAQRSNIHPVICVAGQAKDYVRGFIDESKGDIIIDYREGDDAVVAALQKATEGKQCNVFDGVAYGPSVKNLGRVLKKGSHVTYVLGTALKEEGMPEDVQQSITMVGDVHNEHKDLGYVYFRYIARGLQEGWFKPQRTEVVPGGLGGVEYALRRLKEGKASAVKYVFRIADTEGV</sequence>
<protein>
    <submittedName>
        <fullName evidence="4">Alcohol dehydrogenase</fullName>
    </submittedName>
</protein>
<comment type="similarity">
    <text evidence="1">Belongs to the zinc-containing alcohol dehydrogenase family.</text>
</comment>
<dbReference type="Pfam" id="PF08240">
    <property type="entry name" value="ADH_N"/>
    <property type="match status" value="1"/>
</dbReference>
<reference evidence="4" key="2">
    <citation type="submission" date="2023-05" db="EMBL/GenBank/DDBJ databases">
        <authorList>
            <consortium name="Lawrence Berkeley National Laboratory"/>
            <person name="Steindorff A."/>
            <person name="Hensen N."/>
            <person name="Bonometti L."/>
            <person name="Westerberg I."/>
            <person name="Brannstrom I.O."/>
            <person name="Guillou S."/>
            <person name="Cros-Aarteil S."/>
            <person name="Calhoun S."/>
            <person name="Haridas S."/>
            <person name="Kuo A."/>
            <person name="Mondo S."/>
            <person name="Pangilinan J."/>
            <person name="Riley R."/>
            <person name="Labutti K."/>
            <person name="Andreopoulos B."/>
            <person name="Lipzen A."/>
            <person name="Chen C."/>
            <person name="Yanf M."/>
            <person name="Daum C."/>
            <person name="Ng V."/>
            <person name="Clum A."/>
            <person name="Ohm R."/>
            <person name="Martin F."/>
            <person name="Silar P."/>
            <person name="Natvig D."/>
            <person name="Lalanne C."/>
            <person name="Gautier V."/>
            <person name="Ament-Velasquez S.L."/>
            <person name="Kruys A."/>
            <person name="Hutchinson M.I."/>
            <person name="Powell A.J."/>
            <person name="Barry K."/>
            <person name="Miller A.N."/>
            <person name="Grigoriev I.V."/>
            <person name="Debuchy R."/>
            <person name="Gladieux P."/>
            <person name="Thoren M.H."/>
            <person name="Johannesson H."/>
        </authorList>
    </citation>
    <scope>NUCLEOTIDE SEQUENCE</scope>
    <source>
        <strain evidence="4">PSN309</strain>
    </source>
</reference>
<feature type="domain" description="Enoyl reductase (ER)" evidence="3">
    <location>
        <begin position="5"/>
        <end position="328"/>
    </location>
</feature>
<dbReference type="SMART" id="SM00829">
    <property type="entry name" value="PKS_ER"/>
    <property type="match status" value="1"/>
</dbReference>
<dbReference type="PANTHER" id="PTHR45348:SF5">
    <property type="entry name" value="OXIDOREDUCTASE, PUTATIVE (AFU_ORTHOLOGUE AFUA_8G01420)-RELATED"/>
    <property type="match status" value="1"/>
</dbReference>
<evidence type="ECO:0000259" key="3">
    <source>
        <dbReference type="SMART" id="SM00829"/>
    </source>
</evidence>
<dbReference type="InterPro" id="IPR047122">
    <property type="entry name" value="Trans-enoyl_RdTase-like"/>
</dbReference>
<reference evidence="4" key="1">
    <citation type="journal article" date="2023" name="Mol. Phylogenet. Evol.">
        <title>Genome-scale phylogeny and comparative genomics of the fungal order Sordariales.</title>
        <authorList>
            <person name="Hensen N."/>
            <person name="Bonometti L."/>
            <person name="Westerberg I."/>
            <person name="Brannstrom I.O."/>
            <person name="Guillou S."/>
            <person name="Cros-Aarteil S."/>
            <person name="Calhoun S."/>
            <person name="Haridas S."/>
            <person name="Kuo A."/>
            <person name="Mondo S."/>
            <person name="Pangilinan J."/>
            <person name="Riley R."/>
            <person name="LaButti K."/>
            <person name="Andreopoulos B."/>
            <person name="Lipzen A."/>
            <person name="Chen C."/>
            <person name="Yan M."/>
            <person name="Daum C."/>
            <person name="Ng V."/>
            <person name="Clum A."/>
            <person name="Steindorff A."/>
            <person name="Ohm R.A."/>
            <person name="Martin F."/>
            <person name="Silar P."/>
            <person name="Natvig D.O."/>
            <person name="Lalanne C."/>
            <person name="Gautier V."/>
            <person name="Ament-Velasquez S.L."/>
            <person name="Kruys A."/>
            <person name="Hutchinson M.I."/>
            <person name="Powell A.J."/>
            <person name="Barry K."/>
            <person name="Miller A.N."/>
            <person name="Grigoriev I.V."/>
            <person name="Debuchy R."/>
            <person name="Gladieux P."/>
            <person name="Hiltunen Thoren M."/>
            <person name="Johannesson H."/>
        </authorList>
    </citation>
    <scope>NUCLEOTIDE SEQUENCE</scope>
    <source>
        <strain evidence="4">PSN309</strain>
    </source>
</reference>
<keyword evidence="5" id="KW-1185">Reference proteome</keyword>
<dbReference type="InterPro" id="IPR020843">
    <property type="entry name" value="ER"/>
</dbReference>
<dbReference type="PANTHER" id="PTHR45348">
    <property type="entry name" value="HYPOTHETICAL OXIDOREDUCTASE (EUROFUNG)"/>
    <property type="match status" value="1"/>
</dbReference>
<gene>
    <name evidence="4" type="ORF">QBC35DRAFT_467402</name>
</gene>
<keyword evidence="2" id="KW-0560">Oxidoreductase</keyword>
<dbReference type="Proteomes" id="UP001302126">
    <property type="component" value="Unassembled WGS sequence"/>
</dbReference>
<dbReference type="SUPFAM" id="SSF50129">
    <property type="entry name" value="GroES-like"/>
    <property type="match status" value="1"/>
</dbReference>
<dbReference type="InterPro" id="IPR036291">
    <property type="entry name" value="NAD(P)-bd_dom_sf"/>
</dbReference>
<dbReference type="EMBL" id="MU864559">
    <property type="protein sequence ID" value="KAK4183302.1"/>
    <property type="molecule type" value="Genomic_DNA"/>
</dbReference>
<evidence type="ECO:0000313" key="5">
    <source>
        <dbReference type="Proteomes" id="UP001302126"/>
    </source>
</evidence>
<organism evidence="4 5">
    <name type="scientific">Podospora australis</name>
    <dbReference type="NCBI Taxonomy" id="1536484"/>
    <lineage>
        <taxon>Eukaryota</taxon>
        <taxon>Fungi</taxon>
        <taxon>Dikarya</taxon>
        <taxon>Ascomycota</taxon>
        <taxon>Pezizomycotina</taxon>
        <taxon>Sordariomycetes</taxon>
        <taxon>Sordariomycetidae</taxon>
        <taxon>Sordariales</taxon>
        <taxon>Podosporaceae</taxon>
        <taxon>Podospora</taxon>
    </lineage>
</organism>
<evidence type="ECO:0000313" key="4">
    <source>
        <dbReference type="EMBL" id="KAK4183302.1"/>
    </source>
</evidence>
<comment type="caution">
    <text evidence="4">The sequence shown here is derived from an EMBL/GenBank/DDBJ whole genome shotgun (WGS) entry which is preliminary data.</text>
</comment>
<dbReference type="CDD" id="cd08249">
    <property type="entry name" value="enoyl_reductase_like"/>
    <property type="match status" value="1"/>
</dbReference>
<dbReference type="AlphaFoldDB" id="A0AAN6WNB1"/>
<proteinExistence type="inferred from homology"/>
<dbReference type="Gene3D" id="3.90.180.10">
    <property type="entry name" value="Medium-chain alcohol dehydrogenases, catalytic domain"/>
    <property type="match status" value="1"/>
</dbReference>